<dbReference type="Proteomes" id="UP001172082">
    <property type="component" value="Unassembled WGS sequence"/>
</dbReference>
<feature type="transmembrane region" description="Helical" evidence="1">
    <location>
        <begin position="96"/>
        <end position="117"/>
    </location>
</feature>
<evidence type="ECO:0000256" key="1">
    <source>
        <dbReference type="SAM" id="Phobius"/>
    </source>
</evidence>
<name>A0ABT8KSH0_9BACT</name>
<keyword evidence="3" id="KW-1185">Reference proteome</keyword>
<accession>A0ABT8KSH0</accession>
<reference evidence="2" key="1">
    <citation type="submission" date="2023-06" db="EMBL/GenBank/DDBJ databases">
        <title>Genomic of Parafulvivirga corallium.</title>
        <authorList>
            <person name="Wang G."/>
        </authorList>
    </citation>
    <scope>NUCLEOTIDE SEQUENCE</scope>
    <source>
        <strain evidence="2">BMA10</strain>
    </source>
</reference>
<dbReference type="RefSeq" id="WP_346753735.1">
    <property type="nucleotide sequence ID" value="NZ_JAUJEA010000008.1"/>
</dbReference>
<protein>
    <submittedName>
        <fullName evidence="2">Uncharacterized protein</fullName>
    </submittedName>
</protein>
<keyword evidence="1" id="KW-0472">Membrane</keyword>
<sequence length="126" mass="14172">MKRVKLDDQELKQLMEKGAMQNPSEEMSENIMHRIMLSKTHNIKAIQPVEPSSKVAQIIGIVLLLSIVSLILNAILSGNPITWSFSEMRFLQGFNAGNIAALASVMFAGMLWLFIALHRKVNTFFQ</sequence>
<gene>
    <name evidence="2" type="ORF">QQ008_20145</name>
</gene>
<dbReference type="EMBL" id="JAUJEA010000008">
    <property type="protein sequence ID" value="MDN5203712.1"/>
    <property type="molecule type" value="Genomic_DNA"/>
</dbReference>
<comment type="caution">
    <text evidence="2">The sequence shown here is derived from an EMBL/GenBank/DDBJ whole genome shotgun (WGS) entry which is preliminary data.</text>
</comment>
<keyword evidence="1" id="KW-0812">Transmembrane</keyword>
<proteinExistence type="predicted"/>
<keyword evidence="1" id="KW-1133">Transmembrane helix</keyword>
<feature type="transmembrane region" description="Helical" evidence="1">
    <location>
        <begin position="55"/>
        <end position="76"/>
    </location>
</feature>
<evidence type="ECO:0000313" key="3">
    <source>
        <dbReference type="Proteomes" id="UP001172082"/>
    </source>
</evidence>
<evidence type="ECO:0000313" key="2">
    <source>
        <dbReference type="EMBL" id="MDN5203712.1"/>
    </source>
</evidence>
<organism evidence="2 3">
    <name type="scientific">Splendidivirga corallicola</name>
    <dbReference type="NCBI Taxonomy" id="3051826"/>
    <lineage>
        <taxon>Bacteria</taxon>
        <taxon>Pseudomonadati</taxon>
        <taxon>Bacteroidota</taxon>
        <taxon>Cytophagia</taxon>
        <taxon>Cytophagales</taxon>
        <taxon>Splendidivirgaceae</taxon>
        <taxon>Splendidivirga</taxon>
    </lineage>
</organism>